<name>A0A059U2G1_9BACT</name>
<dbReference type="Gene3D" id="1.10.1200.10">
    <property type="entry name" value="ACP-like"/>
    <property type="match status" value="1"/>
</dbReference>
<protein>
    <submittedName>
        <fullName evidence="6">NRPS</fullName>
    </submittedName>
</protein>
<dbReference type="InterPro" id="IPR020845">
    <property type="entry name" value="AMP-binding_CS"/>
</dbReference>
<evidence type="ECO:0000313" key="6">
    <source>
        <dbReference type="EMBL" id="AHZ46176.1"/>
    </source>
</evidence>
<dbReference type="InterPro" id="IPR025110">
    <property type="entry name" value="AMP-bd_C"/>
</dbReference>
<organism evidence="6">
    <name type="scientific">uncultured bacterium 14-4D</name>
    <dbReference type="NCBI Taxonomy" id="1497525"/>
    <lineage>
        <taxon>Bacteria</taxon>
        <taxon>environmental samples</taxon>
    </lineage>
</organism>
<dbReference type="InterPro" id="IPR023213">
    <property type="entry name" value="CAT-like_dom_sf"/>
</dbReference>
<dbReference type="InterPro" id="IPR000873">
    <property type="entry name" value="AMP-dep_synth/lig_dom"/>
</dbReference>
<sequence length="1349" mass="149493">MSELADRIANLSPEKKRLLAERLLSRRTSSDAAVHVLPRRSQEGPAPLSFAQQRLWFLAQFERNSSAYHIPLVLRLKRDLDVAALEAALTEISTRHEALRTVFSEIEGEPRQRLLPSEPVSLPCIDLSATPDGERRAAAERVAKEQAREPFELSEGPVVRFALLRLAEDEHWLLATFHHIVADGWSLGVFQDELLASYAARAQGEASALPELAVQYADYAVWQRNVLGEEALANKLDYWRQRLEGAPSLLELPTDRPRPATQSHRGTHYRAVMPSALGKRVQSLATSHDATLFMVLLAAVNVLLSRYSGQKDICVGSPIAGRTRTELEKLIGVFINTLVLRTDLSGEPSFLELLQRVREATLGAFSHQEVPFEKLVEELQPERALSHSPLFQVMLVLQNAPAPTTKLDDIEVERTFFDIGTAMFDLTFFVVAHEKGLGFSVEYSTDLFDEATIARMMSQLETLLESIVEAPERRISELQMLPQAERDQLLVEWNATASDYPREACVHELIAAQAERTPDKVAVSFGEASLSYAELEERSNRLARYLTTMGVGEESRVGVYLERSLEMVVALVGVLKAGGAYVPLDPSFPRQRLQFMMRDADVAVVLSQTELTASMPEHDATVLEMDGEWPTIARESAAAVTSPARADTLAYVIYTSGSTGAPKGVQIEHRALVNFLCSMQREPGLVLEDRLLAVTTLSFDIAGLELYLPLITGGTVIVASREETSDGRRLAELIHSSRATVMQATPATWRMLLDSGWKGERRLKVLCGGERLARELADELVERCETLWNVYGPTETTIWSTVQHMEAGAGPVLVGRPIANTTVYLLDAHAHPVPTGVAGELWIGGEGLARGYLDRDELTAERFVPDPFADSDGARMYRTGDLARYRPNGELEVLGRLDHQVKARGFRIELGEIESVLATHPEIRQVVVVAREDAPGDPRLVAYFAAESNSPSVSELRAHLQQKLPDYMVPSAFVALDALPLTPNGKVDTNALPAPDETRPELDHHYVAPRNSLELQLAAIWQDVLGVERVGVHDNFFELGGHSLMAVRLFAKIEDLLGSHLPLATLFRASTIAQLTRAMHEADDSPSWSCLVPIQPGDGRPPLFCIHAEGGEVLFYRDFARLLGPEQPVYGIQATGLDGTEPPLETIEEMATHYISELRRIQPEGPYFLGGHCYGGVIMYEMVQQLHRTGERVALAAMMDSSAPLINQTLTDKLRYGLEALARSPLDLLRHVVVEEIGARLRWRRRPDPSARDTTPASETHARVGKGIENAYLTYQPQPYPGSIIYFMNSERARLGHVKWRELVDELEMHIFPGTPNTTFISPSVEVLAAKVRACLQATAPVRDEAVPS</sequence>
<dbReference type="Gene3D" id="3.30.559.10">
    <property type="entry name" value="Chloramphenicol acetyltransferase-like domain"/>
    <property type="match status" value="1"/>
</dbReference>
<dbReference type="Pfam" id="PF00975">
    <property type="entry name" value="Thioesterase"/>
    <property type="match status" value="1"/>
</dbReference>
<dbReference type="SUPFAM" id="SSF47336">
    <property type="entry name" value="ACP-like"/>
    <property type="match status" value="1"/>
</dbReference>
<comment type="similarity">
    <text evidence="2">Belongs to the ATP-dependent AMP-binding enzyme family.</text>
</comment>
<dbReference type="Gene3D" id="3.30.300.30">
    <property type="match status" value="1"/>
</dbReference>
<dbReference type="PROSITE" id="PS00455">
    <property type="entry name" value="AMP_BINDING"/>
    <property type="match status" value="1"/>
</dbReference>
<dbReference type="InterPro" id="IPR045851">
    <property type="entry name" value="AMP-bd_C_sf"/>
</dbReference>
<accession>A0A059U2G1</accession>
<dbReference type="FunFam" id="3.40.50.12780:FF:000012">
    <property type="entry name" value="Non-ribosomal peptide synthetase"/>
    <property type="match status" value="1"/>
</dbReference>
<dbReference type="InterPro" id="IPR020806">
    <property type="entry name" value="PKS_PP-bd"/>
</dbReference>
<dbReference type="NCBIfam" id="TIGR01733">
    <property type="entry name" value="AA-adenyl-dom"/>
    <property type="match status" value="1"/>
</dbReference>
<dbReference type="FunFam" id="3.30.300.30:FF:000010">
    <property type="entry name" value="Enterobactin synthetase component F"/>
    <property type="match status" value="1"/>
</dbReference>
<dbReference type="CDD" id="cd12116">
    <property type="entry name" value="A_NRPS_Ta1_like"/>
    <property type="match status" value="1"/>
</dbReference>
<dbReference type="FunFam" id="3.30.559.10:FF:000012">
    <property type="entry name" value="Non-ribosomal peptide synthetase"/>
    <property type="match status" value="1"/>
</dbReference>
<dbReference type="EMBL" id="KJ508013">
    <property type="protein sequence ID" value="AHZ46176.1"/>
    <property type="molecule type" value="Genomic_DNA"/>
</dbReference>
<dbReference type="GO" id="GO:0005829">
    <property type="term" value="C:cytosol"/>
    <property type="evidence" value="ECO:0007669"/>
    <property type="project" value="TreeGrafter"/>
</dbReference>
<dbReference type="FunFam" id="2.30.38.10:FF:000001">
    <property type="entry name" value="Non-ribosomal peptide synthetase PvdI"/>
    <property type="match status" value="1"/>
</dbReference>
<dbReference type="InterPro" id="IPR036736">
    <property type="entry name" value="ACP-like_sf"/>
</dbReference>
<dbReference type="Gene3D" id="3.40.50.980">
    <property type="match status" value="2"/>
</dbReference>
<keyword evidence="4" id="KW-0597">Phosphoprotein</keyword>
<evidence type="ECO:0000259" key="5">
    <source>
        <dbReference type="PROSITE" id="PS50075"/>
    </source>
</evidence>
<dbReference type="SUPFAM" id="SSF53474">
    <property type="entry name" value="alpha/beta-Hydrolases"/>
    <property type="match status" value="1"/>
</dbReference>
<dbReference type="GO" id="GO:0003824">
    <property type="term" value="F:catalytic activity"/>
    <property type="evidence" value="ECO:0007669"/>
    <property type="project" value="InterPro"/>
</dbReference>
<gene>
    <name evidence="6" type="ORF">4d2</name>
</gene>
<proteinExistence type="inferred from homology"/>
<dbReference type="GO" id="GO:0044550">
    <property type="term" value="P:secondary metabolite biosynthetic process"/>
    <property type="evidence" value="ECO:0007669"/>
    <property type="project" value="UniProtKB-ARBA"/>
</dbReference>
<dbReference type="FunFam" id="3.40.50.980:FF:000001">
    <property type="entry name" value="Non-ribosomal peptide synthetase"/>
    <property type="match status" value="1"/>
</dbReference>
<evidence type="ECO:0000256" key="2">
    <source>
        <dbReference type="ARBA" id="ARBA00006432"/>
    </source>
</evidence>
<keyword evidence="3" id="KW-0596">Phosphopantetheine</keyword>
<dbReference type="FunFam" id="3.30.559.30:FF:000001">
    <property type="entry name" value="Non-ribosomal peptide synthetase"/>
    <property type="match status" value="1"/>
</dbReference>
<evidence type="ECO:0000256" key="3">
    <source>
        <dbReference type="ARBA" id="ARBA00022450"/>
    </source>
</evidence>
<dbReference type="FunFam" id="1.10.1200.10:FF:000005">
    <property type="entry name" value="Nonribosomal peptide synthetase 1"/>
    <property type="match status" value="1"/>
</dbReference>
<dbReference type="InterPro" id="IPR009081">
    <property type="entry name" value="PP-bd_ACP"/>
</dbReference>
<dbReference type="PANTHER" id="PTHR45527">
    <property type="entry name" value="NONRIBOSOMAL PEPTIDE SYNTHETASE"/>
    <property type="match status" value="1"/>
</dbReference>
<comment type="cofactor">
    <cofactor evidence="1">
        <name>pantetheine 4'-phosphate</name>
        <dbReference type="ChEBI" id="CHEBI:47942"/>
    </cofactor>
</comment>
<dbReference type="SUPFAM" id="SSF52777">
    <property type="entry name" value="CoA-dependent acyltransferases"/>
    <property type="match status" value="2"/>
</dbReference>
<dbReference type="Gene3D" id="3.30.559.30">
    <property type="entry name" value="Nonribosomal peptide synthetase, condensation domain"/>
    <property type="match status" value="1"/>
</dbReference>
<evidence type="ECO:0000256" key="1">
    <source>
        <dbReference type="ARBA" id="ARBA00001957"/>
    </source>
</evidence>
<feature type="domain" description="Carrier" evidence="5">
    <location>
        <begin position="1008"/>
        <end position="1083"/>
    </location>
</feature>
<dbReference type="Pfam" id="PF00668">
    <property type="entry name" value="Condensation"/>
    <property type="match status" value="1"/>
</dbReference>
<dbReference type="SMART" id="SM00823">
    <property type="entry name" value="PKS_PP"/>
    <property type="match status" value="1"/>
</dbReference>
<dbReference type="Pfam" id="PF00501">
    <property type="entry name" value="AMP-binding"/>
    <property type="match status" value="1"/>
</dbReference>
<dbReference type="GO" id="GO:0043041">
    <property type="term" value="P:amino acid activation for nonribosomal peptide biosynthetic process"/>
    <property type="evidence" value="ECO:0007669"/>
    <property type="project" value="TreeGrafter"/>
</dbReference>
<dbReference type="InterPro" id="IPR010071">
    <property type="entry name" value="AA_adenyl_dom"/>
</dbReference>
<dbReference type="PROSITE" id="PS50075">
    <property type="entry name" value="CARRIER"/>
    <property type="match status" value="1"/>
</dbReference>
<reference evidence="6" key="1">
    <citation type="submission" date="2014-02" db="EMBL/GenBank/DDBJ databases">
        <title>Screening of novel PKS from marine sediment.</title>
        <authorList>
            <person name="Xie F."/>
            <person name="Fu C."/>
            <person name="Dai H."/>
            <person name="Zhang L."/>
        </authorList>
    </citation>
    <scope>NUCLEOTIDE SEQUENCE</scope>
</reference>
<evidence type="ECO:0000256" key="4">
    <source>
        <dbReference type="ARBA" id="ARBA00022553"/>
    </source>
</evidence>
<dbReference type="InterPro" id="IPR029058">
    <property type="entry name" value="AB_hydrolase_fold"/>
</dbReference>
<dbReference type="Pfam" id="PF13193">
    <property type="entry name" value="AMP-binding_C"/>
    <property type="match status" value="1"/>
</dbReference>
<dbReference type="GO" id="GO:0031177">
    <property type="term" value="F:phosphopantetheine binding"/>
    <property type="evidence" value="ECO:0007669"/>
    <property type="project" value="InterPro"/>
</dbReference>
<dbReference type="InterPro" id="IPR001031">
    <property type="entry name" value="Thioesterase"/>
</dbReference>
<dbReference type="CDD" id="cd19531">
    <property type="entry name" value="LCL_NRPS-like"/>
    <property type="match status" value="1"/>
</dbReference>
<dbReference type="Pfam" id="PF00550">
    <property type="entry name" value="PP-binding"/>
    <property type="match status" value="1"/>
</dbReference>
<dbReference type="InterPro" id="IPR001242">
    <property type="entry name" value="Condensation_dom"/>
</dbReference>
<dbReference type="Gene3D" id="2.30.38.10">
    <property type="entry name" value="Luciferase, Domain 3"/>
    <property type="match status" value="1"/>
</dbReference>
<dbReference type="Gene3D" id="3.40.50.1820">
    <property type="entry name" value="alpha/beta hydrolase"/>
    <property type="match status" value="1"/>
</dbReference>
<dbReference type="SUPFAM" id="SSF56801">
    <property type="entry name" value="Acetyl-CoA synthetase-like"/>
    <property type="match status" value="1"/>
</dbReference>
<dbReference type="PANTHER" id="PTHR45527:SF1">
    <property type="entry name" value="FATTY ACID SYNTHASE"/>
    <property type="match status" value="1"/>
</dbReference>